<feature type="non-terminal residue" evidence="1">
    <location>
        <position position="48"/>
    </location>
</feature>
<comment type="caution">
    <text evidence="1">The sequence shown here is derived from an EMBL/GenBank/DDBJ whole genome shotgun (WGS) entry which is preliminary data.</text>
</comment>
<evidence type="ECO:0000313" key="1">
    <source>
        <dbReference type="EMBL" id="HAE28495.1"/>
    </source>
</evidence>
<organism evidence="1 2">
    <name type="scientific">Hyphomonas adhaerens</name>
    <dbReference type="NCBI Taxonomy" id="81029"/>
    <lineage>
        <taxon>Bacteria</taxon>
        <taxon>Pseudomonadati</taxon>
        <taxon>Pseudomonadota</taxon>
        <taxon>Alphaproteobacteria</taxon>
        <taxon>Hyphomonadales</taxon>
        <taxon>Hyphomonadaceae</taxon>
        <taxon>Hyphomonas</taxon>
    </lineage>
</organism>
<sequence length="48" mass="5028">MYTANVQALGSGWGDAERLEPNAIAQELLAMGLRPASGIDIARIEAVS</sequence>
<reference evidence="1 2" key="1">
    <citation type="journal article" date="2018" name="Nat. Biotechnol.">
        <title>A standardized bacterial taxonomy based on genome phylogeny substantially revises the tree of life.</title>
        <authorList>
            <person name="Parks D.H."/>
            <person name="Chuvochina M."/>
            <person name="Waite D.W."/>
            <person name="Rinke C."/>
            <person name="Skarshewski A."/>
            <person name="Chaumeil P.A."/>
            <person name="Hugenholtz P."/>
        </authorList>
    </citation>
    <scope>NUCLEOTIDE SEQUENCE [LARGE SCALE GENOMIC DNA]</scope>
    <source>
        <strain evidence="1">UBA8733</strain>
    </source>
</reference>
<evidence type="ECO:0000313" key="2">
    <source>
        <dbReference type="Proteomes" id="UP000259610"/>
    </source>
</evidence>
<name>A0A3B9H1C5_9PROT</name>
<accession>A0A3B9H1C5</accession>
<dbReference type="Proteomes" id="UP000259610">
    <property type="component" value="Unassembled WGS sequence"/>
</dbReference>
<proteinExistence type="predicted"/>
<dbReference type="EMBL" id="DMAN01000337">
    <property type="protein sequence ID" value="HAE28495.1"/>
    <property type="molecule type" value="Genomic_DNA"/>
</dbReference>
<gene>
    <name evidence="1" type="ORF">DCG58_15125</name>
</gene>
<protein>
    <submittedName>
        <fullName evidence="1">Coproporphyrinogen III oxidase</fullName>
    </submittedName>
</protein>
<dbReference type="AlphaFoldDB" id="A0A3B9H1C5"/>